<gene>
    <name evidence="1" type="ORF">KUTeg_012094</name>
</gene>
<sequence>MENDSKRRKKKQSTVNKFKDLKNDYVKRLLWRGINNITRHDAVKENDGPRMIKNHPKYLIYCMRLLLNMAGATSERIKHGLLRERTVNI</sequence>
<name>A0ABQ9EYS6_TEGGR</name>
<protein>
    <submittedName>
        <fullName evidence="1">Uncharacterized protein</fullName>
    </submittedName>
</protein>
<keyword evidence="2" id="KW-1185">Reference proteome</keyword>
<organism evidence="1 2">
    <name type="scientific">Tegillarca granosa</name>
    <name type="common">Malaysian cockle</name>
    <name type="synonym">Anadara granosa</name>
    <dbReference type="NCBI Taxonomy" id="220873"/>
    <lineage>
        <taxon>Eukaryota</taxon>
        <taxon>Metazoa</taxon>
        <taxon>Spiralia</taxon>
        <taxon>Lophotrochozoa</taxon>
        <taxon>Mollusca</taxon>
        <taxon>Bivalvia</taxon>
        <taxon>Autobranchia</taxon>
        <taxon>Pteriomorphia</taxon>
        <taxon>Arcoida</taxon>
        <taxon>Arcoidea</taxon>
        <taxon>Arcidae</taxon>
        <taxon>Tegillarca</taxon>
    </lineage>
</organism>
<reference evidence="1 2" key="1">
    <citation type="submission" date="2022-12" db="EMBL/GenBank/DDBJ databases">
        <title>Chromosome-level genome of Tegillarca granosa.</title>
        <authorList>
            <person name="Kim J."/>
        </authorList>
    </citation>
    <scope>NUCLEOTIDE SEQUENCE [LARGE SCALE GENOMIC DNA]</scope>
    <source>
        <strain evidence="1">Teg-2019</strain>
        <tissue evidence="1">Adductor muscle</tissue>
    </source>
</reference>
<evidence type="ECO:0000313" key="1">
    <source>
        <dbReference type="EMBL" id="KAJ8310229.1"/>
    </source>
</evidence>
<comment type="caution">
    <text evidence="1">The sequence shown here is derived from an EMBL/GenBank/DDBJ whole genome shotgun (WGS) entry which is preliminary data.</text>
</comment>
<proteinExistence type="predicted"/>
<evidence type="ECO:0000313" key="2">
    <source>
        <dbReference type="Proteomes" id="UP001217089"/>
    </source>
</evidence>
<accession>A0ABQ9EYS6</accession>
<dbReference type="Proteomes" id="UP001217089">
    <property type="component" value="Unassembled WGS sequence"/>
</dbReference>
<dbReference type="EMBL" id="JARBDR010000640">
    <property type="protein sequence ID" value="KAJ8310229.1"/>
    <property type="molecule type" value="Genomic_DNA"/>
</dbReference>